<evidence type="ECO:0000256" key="1">
    <source>
        <dbReference type="ARBA" id="ARBA00006814"/>
    </source>
</evidence>
<comment type="similarity">
    <text evidence="1">Belongs to the peptidase A31 family.</text>
</comment>
<dbReference type="EMBL" id="QIBX01000010">
    <property type="protein sequence ID" value="RNL39857.1"/>
    <property type="molecule type" value="Genomic_DNA"/>
</dbReference>
<dbReference type="Proteomes" id="UP000269591">
    <property type="component" value="Unassembled WGS sequence"/>
</dbReference>
<dbReference type="InterPro" id="IPR023430">
    <property type="entry name" value="Pept_HybD-like_dom_sf"/>
</dbReference>
<dbReference type="PANTHER" id="PTHR30302">
    <property type="entry name" value="HYDROGENASE 1 MATURATION PROTEASE"/>
    <property type="match status" value="1"/>
</dbReference>
<comment type="caution">
    <text evidence="5">The sequence shown here is derived from an EMBL/GenBank/DDBJ whole genome shotgun (WGS) entry which is preliminary data.</text>
</comment>
<dbReference type="Gene3D" id="3.40.50.1450">
    <property type="entry name" value="HybD-like"/>
    <property type="match status" value="1"/>
</dbReference>
<evidence type="ECO:0000256" key="3">
    <source>
        <dbReference type="ARBA" id="ARBA00022750"/>
    </source>
</evidence>
<dbReference type="GO" id="GO:0008047">
    <property type="term" value="F:enzyme activator activity"/>
    <property type="evidence" value="ECO:0007669"/>
    <property type="project" value="InterPro"/>
</dbReference>
<accession>A0A3N0AYC1</accession>
<evidence type="ECO:0000313" key="6">
    <source>
        <dbReference type="Proteomes" id="UP000269591"/>
    </source>
</evidence>
<evidence type="ECO:0000313" key="5">
    <source>
        <dbReference type="EMBL" id="RNL39857.1"/>
    </source>
</evidence>
<dbReference type="InterPro" id="IPR000671">
    <property type="entry name" value="Peptidase_A31"/>
</dbReference>
<keyword evidence="3" id="KW-0064">Aspartyl protease</keyword>
<dbReference type="OrthoDB" id="3183651at2"/>
<evidence type="ECO:0000256" key="4">
    <source>
        <dbReference type="ARBA" id="ARBA00022801"/>
    </source>
</evidence>
<reference evidence="6" key="1">
    <citation type="submission" date="2018-05" db="EMBL/GenBank/DDBJ databases">
        <title>Genome Sequencing of selected type strains of the family Eggerthellaceae.</title>
        <authorList>
            <person name="Danylec N."/>
            <person name="Stoll D.A."/>
            <person name="Doetsch A."/>
            <person name="Huch M."/>
        </authorList>
    </citation>
    <scope>NUCLEOTIDE SEQUENCE [LARGE SCALE GENOMIC DNA]</scope>
    <source>
        <strain evidence="6">DSM 24851</strain>
    </source>
</reference>
<protein>
    <submittedName>
        <fullName evidence="5">Hydrogenase maturation protease</fullName>
    </submittedName>
</protein>
<keyword evidence="2 5" id="KW-0645">Protease</keyword>
<dbReference type="GO" id="GO:0004190">
    <property type="term" value="F:aspartic-type endopeptidase activity"/>
    <property type="evidence" value="ECO:0007669"/>
    <property type="project" value="UniProtKB-KW"/>
</dbReference>
<dbReference type="SUPFAM" id="SSF53163">
    <property type="entry name" value="HybD-like"/>
    <property type="match status" value="1"/>
</dbReference>
<dbReference type="PRINTS" id="PR00446">
    <property type="entry name" value="HYDRGNUPTAKE"/>
</dbReference>
<dbReference type="RefSeq" id="WP_123208986.1">
    <property type="nucleotide sequence ID" value="NZ_JBHTHO010000003.1"/>
</dbReference>
<name>A0A3N0AYC1_9ACTN</name>
<organism evidence="5 6">
    <name type="scientific">Slackia equolifaciens</name>
    <dbReference type="NCBI Taxonomy" id="498718"/>
    <lineage>
        <taxon>Bacteria</taxon>
        <taxon>Bacillati</taxon>
        <taxon>Actinomycetota</taxon>
        <taxon>Coriobacteriia</taxon>
        <taxon>Eggerthellales</taxon>
        <taxon>Eggerthellaceae</taxon>
        <taxon>Slackia</taxon>
    </lineage>
</organism>
<keyword evidence="4" id="KW-0378">Hydrolase</keyword>
<dbReference type="AlphaFoldDB" id="A0A3N0AYC1"/>
<dbReference type="Pfam" id="PF01750">
    <property type="entry name" value="HycI"/>
    <property type="match status" value="1"/>
</dbReference>
<keyword evidence="6" id="KW-1185">Reference proteome</keyword>
<dbReference type="NCBIfam" id="TIGR00072">
    <property type="entry name" value="hydrog_prot"/>
    <property type="match status" value="1"/>
</dbReference>
<sequence>MNTTEKIAIICVGNRLMLDDGAGPAIYDELNANYRFPDNVNLIDAGCMTMDLLPVVKSYDYLITVDAVDGTGEEPGTVFRFSPEDIAGHGVMQSLHDMRLIDLLNAAALLGFDAQGMCFGVQVANMNPAVVTEGLTPKVYDALPLLRDAVLAHLIERGVSFDNADGTPFVPPTESGGRLHSAPVSCGDSAEVELAASERSCRNADSFANSPASIAVEG</sequence>
<gene>
    <name evidence="5" type="ORF">DMP06_06465</name>
</gene>
<proteinExistence type="inferred from homology"/>
<dbReference type="GO" id="GO:0016485">
    <property type="term" value="P:protein processing"/>
    <property type="evidence" value="ECO:0007669"/>
    <property type="project" value="TreeGrafter"/>
</dbReference>
<evidence type="ECO:0000256" key="2">
    <source>
        <dbReference type="ARBA" id="ARBA00022670"/>
    </source>
</evidence>
<dbReference type="PANTHER" id="PTHR30302:SF1">
    <property type="entry name" value="HYDROGENASE 2 MATURATION PROTEASE"/>
    <property type="match status" value="1"/>
</dbReference>